<comment type="subunit">
    <text evidence="14">Homohexamer. Forms a ring that surrounds DNA.</text>
</comment>
<evidence type="ECO:0000256" key="4">
    <source>
        <dbReference type="ARBA" id="ARBA00022618"/>
    </source>
</evidence>
<evidence type="ECO:0000256" key="10">
    <source>
        <dbReference type="ARBA" id="ARBA00023125"/>
    </source>
</evidence>
<feature type="transmembrane region" description="Helical" evidence="17">
    <location>
        <begin position="77"/>
        <end position="101"/>
    </location>
</feature>
<evidence type="ECO:0000256" key="12">
    <source>
        <dbReference type="ARBA" id="ARBA00023306"/>
    </source>
</evidence>
<dbReference type="InterPro" id="IPR027417">
    <property type="entry name" value="P-loop_NTPase"/>
</dbReference>
<dbReference type="CDD" id="cd01127">
    <property type="entry name" value="TrwB_TraG_TraD_VirD4"/>
    <property type="match status" value="1"/>
</dbReference>
<dbReference type="SMART" id="SM00382">
    <property type="entry name" value="AAA"/>
    <property type="match status" value="1"/>
</dbReference>
<keyword evidence="4" id="KW-0132">Cell division</keyword>
<accession>A0A7I8DUA2</accession>
<keyword evidence="5 17" id="KW-0812">Transmembrane</keyword>
<dbReference type="SUPFAM" id="SSF46785">
    <property type="entry name" value="Winged helix' DNA-binding domain"/>
    <property type="match status" value="1"/>
</dbReference>
<feature type="compositionally biased region" description="Basic residues" evidence="16">
    <location>
        <begin position="269"/>
        <end position="279"/>
    </location>
</feature>
<name>A0A7I8DUA2_9FIRM</name>
<dbReference type="InterPro" id="IPR018541">
    <property type="entry name" value="Ftsk_gamma"/>
</dbReference>
<evidence type="ECO:0000256" key="11">
    <source>
        <dbReference type="ARBA" id="ARBA00023136"/>
    </source>
</evidence>
<dbReference type="RefSeq" id="WP_225903670.1">
    <property type="nucleotide sequence ID" value="NZ_AP023368.1"/>
</dbReference>
<feature type="transmembrane region" description="Helical" evidence="17">
    <location>
        <begin position="108"/>
        <end position="129"/>
    </location>
</feature>
<evidence type="ECO:0000313" key="19">
    <source>
        <dbReference type="EMBL" id="BCJ99866.1"/>
    </source>
</evidence>
<dbReference type="GO" id="GO:0005886">
    <property type="term" value="C:plasma membrane"/>
    <property type="evidence" value="ECO:0007669"/>
    <property type="project" value="UniProtKB-SubCell"/>
</dbReference>
<dbReference type="SUPFAM" id="SSF52540">
    <property type="entry name" value="P-loop containing nucleoside triphosphate hydrolases"/>
    <property type="match status" value="1"/>
</dbReference>
<dbReference type="GO" id="GO:0051301">
    <property type="term" value="P:cell division"/>
    <property type="evidence" value="ECO:0007669"/>
    <property type="project" value="UniProtKB-KW"/>
</dbReference>
<feature type="region of interest" description="Disordered" evidence="16">
    <location>
        <begin position="243"/>
        <end position="283"/>
    </location>
</feature>
<proteinExistence type="inferred from homology"/>
<dbReference type="GO" id="GO:0007059">
    <property type="term" value="P:chromosome segregation"/>
    <property type="evidence" value="ECO:0007669"/>
    <property type="project" value="UniProtKB-KW"/>
</dbReference>
<keyword evidence="7" id="KW-0159">Chromosome partition</keyword>
<keyword evidence="12" id="KW-0131">Cell cycle</keyword>
<feature type="binding site" evidence="15">
    <location>
        <begin position="588"/>
        <end position="595"/>
    </location>
    <ligand>
        <name>ATP</name>
        <dbReference type="ChEBI" id="CHEBI:30616"/>
    </ligand>
</feature>
<keyword evidence="6 15" id="KW-0547">Nucleotide-binding</keyword>
<evidence type="ECO:0000259" key="18">
    <source>
        <dbReference type="PROSITE" id="PS50901"/>
    </source>
</evidence>
<dbReference type="Pfam" id="PF01580">
    <property type="entry name" value="FtsK_SpoIIIE"/>
    <property type="match status" value="1"/>
</dbReference>
<reference evidence="19 20" key="1">
    <citation type="submission" date="2020-08" db="EMBL/GenBank/DDBJ databases">
        <title>Draft genome sequencing of an Anaerocolumna strain isolated from anoxic soil subjected to BSD treatment.</title>
        <authorList>
            <person name="Uek A."/>
            <person name="Tonouchi A."/>
        </authorList>
    </citation>
    <scope>NUCLEOTIDE SEQUENCE [LARGE SCALE GENOMIC DNA]</scope>
    <source>
        <strain evidence="19 20">CTTW</strain>
    </source>
</reference>
<organism evidence="19 20">
    <name type="scientific">Anaerocolumna chitinilytica</name>
    <dbReference type="NCBI Taxonomy" id="1727145"/>
    <lineage>
        <taxon>Bacteria</taxon>
        <taxon>Bacillati</taxon>
        <taxon>Bacillota</taxon>
        <taxon>Clostridia</taxon>
        <taxon>Lachnospirales</taxon>
        <taxon>Lachnospiraceae</taxon>
        <taxon>Anaerocolumna</taxon>
    </lineage>
</organism>
<dbReference type="GO" id="GO:0003677">
    <property type="term" value="F:DNA binding"/>
    <property type="evidence" value="ECO:0007669"/>
    <property type="project" value="UniProtKB-KW"/>
</dbReference>
<dbReference type="Gene3D" id="3.30.980.40">
    <property type="match status" value="1"/>
</dbReference>
<feature type="region of interest" description="Disordered" evidence="16">
    <location>
        <begin position="1"/>
        <end position="37"/>
    </location>
</feature>
<dbReference type="GO" id="GO:0005524">
    <property type="term" value="F:ATP binding"/>
    <property type="evidence" value="ECO:0007669"/>
    <property type="project" value="UniProtKB-UniRule"/>
</dbReference>
<keyword evidence="20" id="KW-1185">Reference proteome</keyword>
<comment type="similarity">
    <text evidence="2">Belongs to the FtsK/SpoIIIE/SftA family.</text>
</comment>
<dbReference type="PANTHER" id="PTHR22683">
    <property type="entry name" value="SPORULATION PROTEIN RELATED"/>
    <property type="match status" value="1"/>
</dbReference>
<dbReference type="InterPro" id="IPR002543">
    <property type="entry name" value="FtsK_dom"/>
</dbReference>
<evidence type="ECO:0000256" key="17">
    <source>
        <dbReference type="SAM" id="Phobius"/>
    </source>
</evidence>
<dbReference type="PROSITE" id="PS50901">
    <property type="entry name" value="FTSK"/>
    <property type="match status" value="1"/>
</dbReference>
<evidence type="ECO:0000256" key="9">
    <source>
        <dbReference type="ARBA" id="ARBA00022989"/>
    </source>
</evidence>
<feature type="compositionally biased region" description="Basic and acidic residues" evidence="16">
    <location>
        <begin position="243"/>
        <end position="256"/>
    </location>
</feature>
<evidence type="ECO:0000256" key="5">
    <source>
        <dbReference type="ARBA" id="ARBA00022692"/>
    </source>
</evidence>
<dbReference type="EMBL" id="AP023368">
    <property type="protein sequence ID" value="BCJ99866.1"/>
    <property type="molecule type" value="Genomic_DNA"/>
</dbReference>
<evidence type="ECO:0000256" key="13">
    <source>
        <dbReference type="ARBA" id="ARBA00024986"/>
    </source>
</evidence>
<dbReference type="PANTHER" id="PTHR22683:SF41">
    <property type="entry name" value="DNA TRANSLOCASE FTSK"/>
    <property type="match status" value="1"/>
</dbReference>
<dbReference type="Gene3D" id="3.40.50.300">
    <property type="entry name" value="P-loop containing nucleotide triphosphate hydrolases"/>
    <property type="match status" value="1"/>
</dbReference>
<dbReference type="InterPro" id="IPR003593">
    <property type="entry name" value="AAA+_ATPase"/>
</dbReference>
<evidence type="ECO:0000256" key="1">
    <source>
        <dbReference type="ARBA" id="ARBA00004651"/>
    </source>
</evidence>
<evidence type="ECO:0000313" key="20">
    <source>
        <dbReference type="Proteomes" id="UP000515703"/>
    </source>
</evidence>
<dbReference type="Gene3D" id="1.10.10.10">
    <property type="entry name" value="Winged helix-like DNA-binding domain superfamily/Winged helix DNA-binding domain"/>
    <property type="match status" value="1"/>
</dbReference>
<protein>
    <recommendedName>
        <fullName evidence="18">FtsK domain-containing protein</fullName>
    </recommendedName>
</protein>
<keyword evidence="10" id="KW-0238">DNA-binding</keyword>
<reference evidence="19 20" key="2">
    <citation type="submission" date="2020-08" db="EMBL/GenBank/DDBJ databases">
        <authorList>
            <person name="Ueki A."/>
            <person name="Tonouchi A."/>
        </authorList>
    </citation>
    <scope>NUCLEOTIDE SEQUENCE [LARGE SCALE GENOMIC DNA]</scope>
    <source>
        <strain evidence="19 20">CTTW</strain>
    </source>
</reference>
<dbReference type="InterPro" id="IPR050206">
    <property type="entry name" value="FtsK/SpoIIIE/SftA"/>
</dbReference>
<evidence type="ECO:0000256" key="6">
    <source>
        <dbReference type="ARBA" id="ARBA00022741"/>
    </source>
</evidence>
<keyword evidence="3" id="KW-1003">Cell membrane</keyword>
<feature type="transmembrane region" description="Helical" evidence="17">
    <location>
        <begin position="46"/>
        <end position="65"/>
    </location>
</feature>
<dbReference type="SMART" id="SM00843">
    <property type="entry name" value="Ftsk_gamma"/>
    <property type="match status" value="1"/>
</dbReference>
<comment type="subcellular location">
    <subcellularLocation>
        <location evidence="1">Cell membrane</location>
        <topology evidence="1">Multi-pass membrane protein</topology>
    </subcellularLocation>
</comment>
<dbReference type="InterPro" id="IPR036390">
    <property type="entry name" value="WH_DNA-bd_sf"/>
</dbReference>
<evidence type="ECO:0000256" key="14">
    <source>
        <dbReference type="ARBA" id="ARBA00025923"/>
    </source>
</evidence>
<evidence type="ECO:0000256" key="2">
    <source>
        <dbReference type="ARBA" id="ARBA00006474"/>
    </source>
</evidence>
<evidence type="ECO:0000256" key="8">
    <source>
        <dbReference type="ARBA" id="ARBA00022840"/>
    </source>
</evidence>
<dbReference type="KEGG" id="acht:bsdcttw_29070"/>
<keyword evidence="11 17" id="KW-0472">Membrane</keyword>
<dbReference type="Pfam" id="PF09397">
    <property type="entry name" value="FtsK_gamma"/>
    <property type="match status" value="1"/>
</dbReference>
<comment type="function">
    <text evidence="13">Essential cell division protein that coordinates cell division and chromosome segregation. The N-terminus is involved in assembly of the cell-division machinery. The C-terminus functions as a DNA motor that moves dsDNA in an ATP-dependent manner towards the dif recombination site, which is located within the replication terminus region. Required for activation of the Xer recombinase, allowing activation of chromosome unlinking by recombination.</text>
</comment>
<feature type="transmembrane region" description="Helical" evidence="17">
    <location>
        <begin position="167"/>
        <end position="190"/>
    </location>
</feature>
<evidence type="ECO:0000256" key="7">
    <source>
        <dbReference type="ARBA" id="ARBA00022829"/>
    </source>
</evidence>
<gene>
    <name evidence="19" type="ORF">bsdcttw_29070</name>
</gene>
<dbReference type="AlphaFoldDB" id="A0A7I8DUA2"/>
<dbReference type="Pfam" id="PF17854">
    <property type="entry name" value="FtsK_alpha"/>
    <property type="match status" value="1"/>
</dbReference>
<dbReference type="Pfam" id="PF13491">
    <property type="entry name" value="FtsK_4TM"/>
    <property type="match status" value="1"/>
</dbReference>
<feature type="compositionally biased region" description="Basic residues" evidence="16">
    <location>
        <begin position="26"/>
        <end position="36"/>
    </location>
</feature>
<feature type="domain" description="FtsK" evidence="18">
    <location>
        <begin position="571"/>
        <end position="767"/>
    </location>
</feature>
<dbReference type="InterPro" id="IPR025199">
    <property type="entry name" value="FtsK_4TM"/>
</dbReference>
<keyword evidence="8 15" id="KW-0067">ATP-binding</keyword>
<evidence type="ECO:0000256" key="15">
    <source>
        <dbReference type="PROSITE-ProRule" id="PRU00289"/>
    </source>
</evidence>
<evidence type="ECO:0000256" key="16">
    <source>
        <dbReference type="SAM" id="MobiDB-lite"/>
    </source>
</evidence>
<dbReference type="InterPro" id="IPR036388">
    <property type="entry name" value="WH-like_DNA-bd_sf"/>
</dbReference>
<keyword evidence="9 17" id="KW-1133">Transmembrane helix</keyword>
<evidence type="ECO:0000256" key="3">
    <source>
        <dbReference type="ARBA" id="ARBA00022475"/>
    </source>
</evidence>
<sequence>MAAVKGKNNSSARKRTSTAKGQNGRKSVHRGKRKAAKKDNMFRDEVTLVTSLVVSLLLILSNFNLSGIVGKWINSFTFGMVGFLAFLLPFFLFFSVAFGIANRGNKTAYVKIITAALSGVVLAAIIQLIQTGFPKGTRLIDVYLTSADKRNGGGLIGGLLLSLIKPLFGLVGSYVVLFGIMAVLIVLFTGKSLFKPLGQKSEAALLQMKELKRIRQEEAFEQSDEEEVLPKRKARIISFQKNKDQSENGVDTKETVVENQNTEDTAAGKRGKASKKKKDGGKAAVEMQEITPAIKEDFPIQEADMGFVLQEARASEPEFMKAEDISVMPFTDGMFADVNNSTSAFDINTQPESQNGLKEDEEQPENAFNMDNMIQIDRAENFKVENTAEENGVFYEEEPKDIHVKQQPEKKDKEDGGEDIASEMNLNQQAPIKEYVFPPLDLLAKPKGNVKGVSERDLKETALKLQKTLESFGVGVTVTNVSCGPSVTRYELLPEQGVKVSRITGLADDIKLNLAAADIRIEAPIPGKAAVGIEVPNKDNATVLFRELIDSKEFKGHASDIAFAVGKDIGGQTIVTDIAKMPHLLIAGATGSGKSVCINTLIMSILYKANPSDVKMIMVDPKVVELSVYNGIPHLLIPVVTDPKKASAALNWAVMEMTERYKKFADLGVRDVKGYNDKVATVAEYQDERYQKLPQIVIIVDELADLMMVAPGEVEDAICRLAQMARAAGLHLIIATQRPSVNVITGLIKANIPSRIAFSVSSAIDSRTIIDGSGAEKLLGKGDMLFFPSGYPKPVRVQGAFISDKEVSEVVRFLAETNNGAEYSEEVAGKIANAQSGESSSASGGGSERDDYFIEAGKFIIDKDKASIGMLQRVYKIGFNRAARIMDQLAEAGVVGPEEGTKPRKILMSLEEFEQYVDEYY</sequence>
<dbReference type="Proteomes" id="UP000515703">
    <property type="component" value="Chromosome"/>
</dbReference>
<dbReference type="InterPro" id="IPR041027">
    <property type="entry name" value="FtsK_alpha"/>
</dbReference>